<protein>
    <submittedName>
        <fullName evidence="1">Uncharacterized protein</fullName>
    </submittedName>
</protein>
<sequence length="207" mass="22173">MKIESYVLSYYRKACEPKPVHVPAMPAGSKAVMEAIRDEAIAIATKAQAEGNKALLKALAAVPCTFPELTAEIQRIDAEILKVQSDKLKRPACGPDMGKLVDFAKRIGKVHASDLLSECGDDQGALLALLEVVKGGDEHWAGAVEGKLASLVAGYDTTERLAKLEAERRGLISFAEQMQESLVQAIGRAHAPHLVQAAATAKMNAMR</sequence>
<dbReference type="EMBL" id="CP136584">
    <property type="protein sequence ID" value="WOE66224.1"/>
    <property type="molecule type" value="Genomic_DNA"/>
</dbReference>
<dbReference type="RefSeq" id="WP_317102936.1">
    <property type="nucleotide sequence ID" value="NZ_CP136584.1"/>
</dbReference>
<evidence type="ECO:0000313" key="1">
    <source>
        <dbReference type="EMBL" id="WOE66224.1"/>
    </source>
</evidence>
<reference evidence="1 2" key="1">
    <citation type="submission" date="2023-10" db="EMBL/GenBank/DDBJ databases">
        <title>Genome analysis of psychrotrophic aerobic bacterium Aeromonas allosaccharophila BIM B-1809 isolated from infected fish.</title>
        <authorList>
            <person name="Leanovich S.I."/>
            <person name="Sidarenka A.V."/>
            <person name="Akhremchuk A.E."/>
            <person name="Sikolenko M.A."/>
            <person name="Valentovich L.N."/>
        </authorList>
    </citation>
    <scope>NUCLEOTIDE SEQUENCE [LARGE SCALE GENOMIC DNA]</scope>
    <source>
        <strain evidence="1 2">BIM B-1809</strain>
    </source>
</reference>
<name>A0ABZ0F9F2_9GAMM</name>
<keyword evidence="2" id="KW-1185">Reference proteome</keyword>
<accession>A0ABZ0F9F2</accession>
<gene>
    <name evidence="1" type="ORF">RY972_19870</name>
</gene>
<organism evidence="1 2">
    <name type="scientific">Aeromonas allosaccharophila</name>
    <dbReference type="NCBI Taxonomy" id="656"/>
    <lineage>
        <taxon>Bacteria</taxon>
        <taxon>Pseudomonadati</taxon>
        <taxon>Pseudomonadota</taxon>
        <taxon>Gammaproteobacteria</taxon>
        <taxon>Aeromonadales</taxon>
        <taxon>Aeromonadaceae</taxon>
        <taxon>Aeromonas</taxon>
    </lineage>
</organism>
<evidence type="ECO:0000313" key="2">
    <source>
        <dbReference type="Proteomes" id="UP001302667"/>
    </source>
</evidence>
<proteinExistence type="predicted"/>
<dbReference type="Proteomes" id="UP001302667">
    <property type="component" value="Chromosome"/>
</dbReference>